<keyword evidence="4" id="KW-1185">Reference proteome</keyword>
<evidence type="ECO:0000313" key="3">
    <source>
        <dbReference type="EMBL" id="GLZ81627.1"/>
    </source>
</evidence>
<dbReference type="Gene3D" id="2.60.130.10">
    <property type="entry name" value="Aromatic compound dioxygenase"/>
    <property type="match status" value="1"/>
</dbReference>
<dbReference type="CDD" id="cd03457">
    <property type="entry name" value="intradiol_dioxygenase_like"/>
    <property type="match status" value="1"/>
</dbReference>
<reference evidence="3" key="1">
    <citation type="submission" date="2023-03" db="EMBL/GenBank/DDBJ databases">
        <title>Actinorhabdospora filicis NBRC 111898.</title>
        <authorList>
            <person name="Ichikawa N."/>
            <person name="Sato H."/>
            <person name="Tonouchi N."/>
        </authorList>
    </citation>
    <scope>NUCLEOTIDE SEQUENCE</scope>
    <source>
        <strain evidence="3">NBRC 111898</strain>
    </source>
</reference>
<dbReference type="InterPro" id="IPR000627">
    <property type="entry name" value="Intradiol_dOase_C"/>
</dbReference>
<dbReference type="Proteomes" id="UP001165079">
    <property type="component" value="Unassembled WGS sequence"/>
</dbReference>
<dbReference type="PANTHER" id="PTHR34315:SF1">
    <property type="entry name" value="INTRADIOL RING-CLEAVAGE DIOXYGENASES DOMAIN-CONTAINING PROTEIN-RELATED"/>
    <property type="match status" value="1"/>
</dbReference>
<feature type="domain" description="Intradiol ring-cleavage dioxygenases" evidence="2">
    <location>
        <begin position="102"/>
        <end position="178"/>
    </location>
</feature>
<dbReference type="RefSeq" id="WP_285667156.1">
    <property type="nucleotide sequence ID" value="NZ_BSTX01000006.1"/>
</dbReference>
<feature type="region of interest" description="Disordered" evidence="1">
    <location>
        <begin position="45"/>
        <end position="86"/>
    </location>
</feature>
<dbReference type="SUPFAM" id="SSF49482">
    <property type="entry name" value="Aromatic compound dioxygenase"/>
    <property type="match status" value="1"/>
</dbReference>
<name>A0A9W6SSR3_9ACTN</name>
<dbReference type="GO" id="GO:0008199">
    <property type="term" value="F:ferric iron binding"/>
    <property type="evidence" value="ECO:0007669"/>
    <property type="project" value="InterPro"/>
</dbReference>
<protein>
    <submittedName>
        <fullName evidence="3">3,4-dioxygenase subunit beta</fullName>
    </submittedName>
</protein>
<sequence length="267" mass="27592">MTEIEDHDRGLDFDLRTLTSRRLVLGLFGAAGAGALAACAAPKAAEPKASAPGPATGTATDVGEIPEETAGPYPGDGSNGPNALTESGIVRSDIRSSFGTASGTAEGVPAVVTLNIVDAGTATPLKGAAVYIWHCDRDGNYSMYSAAAKDQNYLRGVQEADAGGTVTFTTIFPACYDGRWPHMHFEVYADLAAATSAGDKLKTSQLALPKAACDEVYATGGYEKSTRTFARVSLDSDMVFRDGSDKQLAAITGDPSAGYHVSLDVGV</sequence>
<dbReference type="PROSITE" id="PS51318">
    <property type="entry name" value="TAT"/>
    <property type="match status" value="1"/>
</dbReference>
<evidence type="ECO:0000313" key="4">
    <source>
        <dbReference type="Proteomes" id="UP001165079"/>
    </source>
</evidence>
<proteinExistence type="predicted"/>
<dbReference type="InterPro" id="IPR006311">
    <property type="entry name" value="TAT_signal"/>
</dbReference>
<dbReference type="AlphaFoldDB" id="A0A9W6SSR3"/>
<organism evidence="3 4">
    <name type="scientific">Actinorhabdospora filicis</name>
    <dbReference type="NCBI Taxonomy" id="1785913"/>
    <lineage>
        <taxon>Bacteria</taxon>
        <taxon>Bacillati</taxon>
        <taxon>Actinomycetota</taxon>
        <taxon>Actinomycetes</taxon>
        <taxon>Micromonosporales</taxon>
        <taxon>Micromonosporaceae</taxon>
        <taxon>Actinorhabdospora</taxon>
    </lineage>
</organism>
<comment type="caution">
    <text evidence="3">The sequence shown here is derived from an EMBL/GenBank/DDBJ whole genome shotgun (WGS) entry which is preliminary data.</text>
</comment>
<dbReference type="GO" id="GO:0016702">
    <property type="term" value="F:oxidoreductase activity, acting on single donors with incorporation of molecular oxygen, incorporation of two atoms of oxygen"/>
    <property type="evidence" value="ECO:0007669"/>
    <property type="project" value="InterPro"/>
</dbReference>
<accession>A0A9W6SSR3</accession>
<dbReference type="Pfam" id="PF00775">
    <property type="entry name" value="Dioxygenase_C"/>
    <property type="match status" value="1"/>
</dbReference>
<feature type="compositionally biased region" description="Low complexity" evidence="1">
    <location>
        <begin position="45"/>
        <end position="60"/>
    </location>
</feature>
<evidence type="ECO:0000256" key="1">
    <source>
        <dbReference type="SAM" id="MobiDB-lite"/>
    </source>
</evidence>
<gene>
    <name evidence="3" type="ORF">Afil01_64340</name>
</gene>
<dbReference type="EMBL" id="BSTX01000006">
    <property type="protein sequence ID" value="GLZ81627.1"/>
    <property type="molecule type" value="Genomic_DNA"/>
</dbReference>
<dbReference type="PANTHER" id="PTHR34315">
    <property type="match status" value="1"/>
</dbReference>
<dbReference type="InterPro" id="IPR015889">
    <property type="entry name" value="Intradiol_dOase_core"/>
</dbReference>
<evidence type="ECO:0000259" key="2">
    <source>
        <dbReference type="Pfam" id="PF00775"/>
    </source>
</evidence>